<comment type="caution">
    <text evidence="1">The sequence shown here is derived from an EMBL/GenBank/DDBJ whole genome shotgun (WGS) entry which is preliminary data.</text>
</comment>
<evidence type="ECO:0000313" key="2">
    <source>
        <dbReference type="Proteomes" id="UP000077671"/>
    </source>
</evidence>
<reference evidence="1" key="2">
    <citation type="journal article" date="2019" name="IMA Fungus">
        <title>Genome sequencing and comparison of five Tilletia species to identify candidate genes for the detection of regulated species infecting wheat.</title>
        <authorList>
            <person name="Nguyen H.D.T."/>
            <person name="Sultana T."/>
            <person name="Kesanakurti P."/>
            <person name="Hambleton S."/>
        </authorList>
    </citation>
    <scope>NUCLEOTIDE SEQUENCE</scope>
    <source>
        <strain evidence="1">DAOMC 238032</strain>
    </source>
</reference>
<name>A0A8T8SHU9_9BASI</name>
<dbReference type="EMBL" id="LWDD02002670">
    <property type="protein sequence ID" value="KAE8240269.1"/>
    <property type="molecule type" value="Genomic_DNA"/>
</dbReference>
<sequence>MAKEKEYLKSKFALTDGGEVRHFLGIKIERDHKAMTTTLSQTAYIEAALKRFGLDKETGSKMPTPAKLPLRSTMGKDVDPDRSRAYAQRVGCLKWVAATTRSDLIFSANALGRYQSAPTEEHFDLTTQAFRYLRKTADHKLTYRIGQRPDAPLVGYCDADYANDVDTRRSTTGFVYYLFGNPVTWSSRLQPTVALSTTEAEYMALCEGMREGMWIKTLLGELGLWPGGPVRLFTDNEGCRSLATNPYDHRRTKHISVMYRAVTESVEQGRLTVERVDTKENPSDVCTKPFTGVRLHDARLRLQIEPPPSDSPPTHTHGH</sequence>
<accession>A0A8T8SHU9</accession>
<dbReference type="AlphaFoldDB" id="A0A8T8SHU9"/>
<evidence type="ECO:0000313" key="1">
    <source>
        <dbReference type="EMBL" id="KAE8240269.1"/>
    </source>
</evidence>
<dbReference type="CDD" id="cd09272">
    <property type="entry name" value="RNase_HI_RT_Ty1"/>
    <property type="match status" value="1"/>
</dbReference>
<dbReference type="PANTHER" id="PTHR11439">
    <property type="entry name" value="GAG-POL-RELATED RETROTRANSPOSON"/>
    <property type="match status" value="1"/>
</dbReference>
<dbReference type="Proteomes" id="UP000077671">
    <property type="component" value="Unassembled WGS sequence"/>
</dbReference>
<reference evidence="1" key="1">
    <citation type="submission" date="2016-04" db="EMBL/GenBank/DDBJ databases">
        <authorList>
            <person name="Nguyen H.D."/>
            <person name="Kesanakurti P."/>
            <person name="Cullis J."/>
            <person name="Levesque C.A."/>
            <person name="Hambleton S."/>
        </authorList>
    </citation>
    <scope>NUCLEOTIDE SEQUENCE</scope>
    <source>
        <strain evidence="1">DAOMC 238032</strain>
    </source>
</reference>
<organism evidence="1 2">
    <name type="scientific">Tilletia caries</name>
    <name type="common">wheat bunt fungus</name>
    <dbReference type="NCBI Taxonomy" id="13290"/>
    <lineage>
        <taxon>Eukaryota</taxon>
        <taxon>Fungi</taxon>
        <taxon>Dikarya</taxon>
        <taxon>Basidiomycota</taxon>
        <taxon>Ustilaginomycotina</taxon>
        <taxon>Exobasidiomycetes</taxon>
        <taxon>Tilletiales</taxon>
        <taxon>Tilletiaceae</taxon>
        <taxon>Tilletia</taxon>
    </lineage>
</organism>
<gene>
    <name evidence="1" type="ORF">A4X03_0g8562</name>
</gene>
<proteinExistence type="predicted"/>
<evidence type="ECO:0008006" key="3">
    <source>
        <dbReference type="Google" id="ProtNLM"/>
    </source>
</evidence>
<protein>
    <recommendedName>
        <fullName evidence="3">Reverse transcriptase Ty1/copia-type domain-containing protein</fullName>
    </recommendedName>
</protein>